<evidence type="ECO:0000259" key="1">
    <source>
        <dbReference type="PROSITE" id="PS50853"/>
    </source>
</evidence>
<accession>A0A2G9S2Y5</accession>
<dbReference type="SMART" id="SM00060">
    <property type="entry name" value="FN3"/>
    <property type="match status" value="1"/>
</dbReference>
<gene>
    <name evidence="2" type="ORF">AB205_0215830</name>
</gene>
<sequence length="122" mass="13773">MLILLVVDVPSSPHGMRVIELSQTKAKVFFNKPDSHGGVPIHHYQMDFKEVSSDIWKVVHSHGTQTIVLLDNLEANTTYEVRVAAVNGKGQGEYSKTEIFQTLPVREYIFLNCTVFFSVSYT</sequence>
<dbReference type="FunFam" id="2.60.40.10:FF:000450">
    <property type="entry name" value="Neural cell adhesion molecule 2"/>
    <property type="match status" value="1"/>
</dbReference>
<organism evidence="2">
    <name type="scientific">Aquarana catesbeiana</name>
    <name type="common">American bullfrog</name>
    <name type="synonym">Rana catesbeiana</name>
    <dbReference type="NCBI Taxonomy" id="8400"/>
    <lineage>
        <taxon>Eukaryota</taxon>
        <taxon>Metazoa</taxon>
        <taxon>Chordata</taxon>
        <taxon>Craniata</taxon>
        <taxon>Vertebrata</taxon>
        <taxon>Euteleostomi</taxon>
        <taxon>Amphibia</taxon>
        <taxon>Batrachia</taxon>
        <taxon>Anura</taxon>
        <taxon>Neobatrachia</taxon>
        <taxon>Ranoidea</taxon>
        <taxon>Ranidae</taxon>
        <taxon>Aquarana</taxon>
    </lineage>
</organism>
<dbReference type="Gene3D" id="2.60.40.10">
    <property type="entry name" value="Immunoglobulins"/>
    <property type="match status" value="1"/>
</dbReference>
<dbReference type="InterPro" id="IPR036116">
    <property type="entry name" value="FN3_sf"/>
</dbReference>
<dbReference type="InterPro" id="IPR003961">
    <property type="entry name" value="FN3_dom"/>
</dbReference>
<dbReference type="InterPro" id="IPR013783">
    <property type="entry name" value="Ig-like_fold"/>
</dbReference>
<evidence type="ECO:0000313" key="2">
    <source>
        <dbReference type="EMBL" id="PIO34519.1"/>
    </source>
</evidence>
<name>A0A2G9S2Y5_AQUCT</name>
<reference evidence="2" key="1">
    <citation type="submission" date="2017-08" db="EMBL/GenBank/DDBJ databases">
        <title>Assembly of the North American Bullfrog Genome.</title>
        <authorList>
            <person name="Warren R.L."/>
            <person name="Vandervalk B.P."/>
            <person name="Kucuk E."/>
            <person name="Birol I."/>
            <person name="Helbing C."/>
            <person name="Pandoh P."/>
            <person name="Behsaz B."/>
            <person name="Mohamadi H."/>
            <person name="Chu J."/>
            <person name="Jackman S."/>
            <person name="Hammond S.A."/>
            <person name="Veldhoen N."/>
            <person name="Kirk H."/>
            <person name="Zhao Y."/>
            <person name="Coope R."/>
            <person name="Pleasance S."/>
            <person name="Moore R."/>
            <person name="Holt R."/>
        </authorList>
    </citation>
    <scope>NUCLEOTIDE SEQUENCE</scope>
    <source>
        <strain evidence="2">Bruno</strain>
        <tissue evidence="2">Liver</tissue>
    </source>
</reference>
<protein>
    <recommendedName>
        <fullName evidence="1">Fibronectin type-III domain-containing protein</fullName>
    </recommendedName>
</protein>
<dbReference type="SUPFAM" id="SSF49265">
    <property type="entry name" value="Fibronectin type III"/>
    <property type="match status" value="1"/>
</dbReference>
<feature type="domain" description="Fibronectin type-III" evidence="1">
    <location>
        <begin position="9"/>
        <end position="105"/>
    </location>
</feature>
<dbReference type="EMBL" id="KV927217">
    <property type="protein sequence ID" value="PIO34519.1"/>
    <property type="molecule type" value="Genomic_DNA"/>
</dbReference>
<dbReference type="PROSITE" id="PS50853">
    <property type="entry name" value="FN3"/>
    <property type="match status" value="1"/>
</dbReference>
<proteinExistence type="predicted"/>
<dbReference type="Pfam" id="PF00041">
    <property type="entry name" value="fn3"/>
    <property type="match status" value="1"/>
</dbReference>
<dbReference type="CDD" id="cd00063">
    <property type="entry name" value="FN3"/>
    <property type="match status" value="1"/>
</dbReference>
<dbReference type="AlphaFoldDB" id="A0A2G9S2Y5"/>
<dbReference type="OrthoDB" id="190835at2759"/>